<dbReference type="InterPro" id="IPR020846">
    <property type="entry name" value="MFS_dom"/>
</dbReference>
<dbReference type="Pfam" id="PF07690">
    <property type="entry name" value="MFS_1"/>
    <property type="match status" value="1"/>
</dbReference>
<evidence type="ECO:0000259" key="3">
    <source>
        <dbReference type="PROSITE" id="PS50850"/>
    </source>
</evidence>
<organism evidence="4">
    <name type="scientific">Cladocopium goreaui</name>
    <dbReference type="NCBI Taxonomy" id="2562237"/>
    <lineage>
        <taxon>Eukaryota</taxon>
        <taxon>Sar</taxon>
        <taxon>Alveolata</taxon>
        <taxon>Dinophyceae</taxon>
        <taxon>Suessiales</taxon>
        <taxon>Symbiodiniaceae</taxon>
        <taxon>Cladocopium</taxon>
    </lineage>
</organism>
<accession>A0A9P1DA14</accession>
<protein>
    <submittedName>
        <fullName evidence="6">Major facilitator superfamily (MFS) profile domain-containing protein</fullName>
    </submittedName>
</protein>
<proteinExistence type="predicted"/>
<reference evidence="4" key="1">
    <citation type="submission" date="2022-10" db="EMBL/GenBank/DDBJ databases">
        <authorList>
            <person name="Chen Y."/>
            <person name="Dougan E. K."/>
            <person name="Chan C."/>
            <person name="Rhodes N."/>
            <person name="Thang M."/>
        </authorList>
    </citation>
    <scope>NUCLEOTIDE SEQUENCE</scope>
</reference>
<dbReference type="CDD" id="cd06174">
    <property type="entry name" value="MFS"/>
    <property type="match status" value="1"/>
</dbReference>
<dbReference type="AlphaFoldDB" id="A0A9P1DA14"/>
<feature type="transmembrane region" description="Helical" evidence="2">
    <location>
        <begin position="183"/>
        <end position="202"/>
    </location>
</feature>
<dbReference type="Gene3D" id="1.20.1250.20">
    <property type="entry name" value="MFS general substrate transporter like domains"/>
    <property type="match status" value="2"/>
</dbReference>
<keyword evidence="2" id="KW-0472">Membrane</keyword>
<evidence type="ECO:0000313" key="5">
    <source>
        <dbReference type="EMBL" id="CAL1159270.1"/>
    </source>
</evidence>
<feature type="transmembrane region" description="Helical" evidence="2">
    <location>
        <begin position="23"/>
        <end position="41"/>
    </location>
</feature>
<feature type="domain" description="Major facilitator superfamily (MFS) profile" evidence="3">
    <location>
        <begin position="24"/>
        <end position="423"/>
    </location>
</feature>
<evidence type="ECO:0000313" key="6">
    <source>
        <dbReference type="EMBL" id="CAL4793207.1"/>
    </source>
</evidence>
<dbReference type="EMBL" id="CAMXCT020003719">
    <property type="protein sequence ID" value="CAL1159270.1"/>
    <property type="molecule type" value="Genomic_DNA"/>
</dbReference>
<dbReference type="PANTHER" id="PTHR23525:SF1">
    <property type="entry name" value="NODULIN-LIKE DOMAIN-CONTAINING PROTEIN"/>
    <property type="match status" value="1"/>
</dbReference>
<dbReference type="SUPFAM" id="SSF103473">
    <property type="entry name" value="MFS general substrate transporter"/>
    <property type="match status" value="1"/>
</dbReference>
<keyword evidence="2" id="KW-0812">Transmembrane</keyword>
<dbReference type="PROSITE" id="PS50850">
    <property type="entry name" value="MFS"/>
    <property type="match status" value="1"/>
</dbReference>
<keyword evidence="7" id="KW-1185">Reference proteome</keyword>
<comment type="caution">
    <text evidence="4">The sequence shown here is derived from an EMBL/GenBank/DDBJ whole genome shotgun (WGS) entry which is preliminary data.</text>
</comment>
<dbReference type="OrthoDB" id="432657at2759"/>
<evidence type="ECO:0000256" key="1">
    <source>
        <dbReference type="ARBA" id="ARBA00004141"/>
    </source>
</evidence>
<keyword evidence="2" id="KW-1133">Transmembrane helix</keyword>
<dbReference type="EMBL" id="CAMXCT010003719">
    <property type="protein sequence ID" value="CAI4005895.1"/>
    <property type="molecule type" value="Genomic_DNA"/>
</dbReference>
<evidence type="ECO:0000256" key="2">
    <source>
        <dbReference type="SAM" id="Phobius"/>
    </source>
</evidence>
<dbReference type="InterPro" id="IPR011701">
    <property type="entry name" value="MFS"/>
</dbReference>
<dbReference type="GO" id="GO:0022857">
    <property type="term" value="F:transmembrane transporter activity"/>
    <property type="evidence" value="ECO:0007669"/>
    <property type="project" value="InterPro"/>
</dbReference>
<feature type="transmembrane region" description="Helical" evidence="2">
    <location>
        <begin position="309"/>
        <end position="329"/>
    </location>
</feature>
<dbReference type="GO" id="GO:0016020">
    <property type="term" value="C:membrane"/>
    <property type="evidence" value="ECO:0007669"/>
    <property type="project" value="UniProtKB-SubCell"/>
</dbReference>
<feature type="transmembrane region" description="Helical" evidence="2">
    <location>
        <begin position="399"/>
        <end position="422"/>
    </location>
</feature>
<sequence>MLQVDQDTPPLVGPSGEKRARKINVAVCMYLFFARAVQYAIASRDFLDTYIMDISSSNEKVGQIESLCGIAALIILLPCGYLADRCKRLRLLQYLAVAKAFPTLMAFIAVRQKNLLLLQVSMVLLAVVNGPFEQVLQVFLVDNTLPEQRTLFLSRKEMLSWLGTAVGPLLALLLVNLHSDTSWSVPLLQNVVCAGLVGYLFVEPAVLLLRNAHPATRDDAAGEVASLPDWTQEVKCGIRKQWLVPVWTEIMWGGTQIASSMSLKYIPLFFRQDFSMSPSWLMIVRVLENLGLAAMNFATPFISAKTGRAWAATLFIFAGAILMLGVASLHQTWLAATLFILRTTFARANVPCVQSIIFESVLPKHRGRWTAITSFKSATNGAGAWVGGYLADRTGDYRAGFVLTASMQMLCAISYVPIAFMVP</sequence>
<dbReference type="PANTHER" id="PTHR23525">
    <property type="entry name" value="TRANSPORTER, PUTATIVE-RELATED"/>
    <property type="match status" value="1"/>
</dbReference>
<evidence type="ECO:0000313" key="7">
    <source>
        <dbReference type="Proteomes" id="UP001152797"/>
    </source>
</evidence>
<feature type="transmembrane region" description="Helical" evidence="2">
    <location>
        <begin position="159"/>
        <end position="177"/>
    </location>
</feature>
<comment type="subcellular location">
    <subcellularLocation>
        <location evidence="1">Membrane</location>
        <topology evidence="1">Multi-pass membrane protein</topology>
    </subcellularLocation>
</comment>
<feature type="transmembrane region" description="Helical" evidence="2">
    <location>
        <begin position="280"/>
        <end position="303"/>
    </location>
</feature>
<feature type="transmembrane region" description="Helical" evidence="2">
    <location>
        <begin position="61"/>
        <end position="79"/>
    </location>
</feature>
<dbReference type="Proteomes" id="UP001152797">
    <property type="component" value="Unassembled WGS sequence"/>
</dbReference>
<dbReference type="EMBL" id="CAMXCT030003719">
    <property type="protein sequence ID" value="CAL4793207.1"/>
    <property type="molecule type" value="Genomic_DNA"/>
</dbReference>
<gene>
    <name evidence="4" type="ORF">C1SCF055_LOCUS31580</name>
</gene>
<reference evidence="5" key="2">
    <citation type="submission" date="2024-04" db="EMBL/GenBank/DDBJ databases">
        <authorList>
            <person name="Chen Y."/>
            <person name="Shah S."/>
            <person name="Dougan E. K."/>
            <person name="Thang M."/>
            <person name="Chan C."/>
        </authorList>
    </citation>
    <scope>NUCLEOTIDE SEQUENCE [LARGE SCALE GENOMIC DNA]</scope>
</reference>
<dbReference type="InterPro" id="IPR036259">
    <property type="entry name" value="MFS_trans_sf"/>
</dbReference>
<name>A0A9P1DA14_9DINO</name>
<evidence type="ECO:0000313" key="4">
    <source>
        <dbReference type="EMBL" id="CAI4005895.1"/>
    </source>
</evidence>